<dbReference type="HOGENOM" id="CLU_057349_2_0_1"/>
<dbReference type="RefSeq" id="XP_012183305.1">
    <property type="nucleotide sequence ID" value="XM_012327915.1"/>
</dbReference>
<dbReference type="Pfam" id="PF02777">
    <property type="entry name" value="Sod_Fe_C"/>
    <property type="match status" value="1"/>
</dbReference>
<dbReference type="SUPFAM" id="SSF54719">
    <property type="entry name" value="Fe,Mn superoxide dismutase (SOD), C-terminal domain"/>
    <property type="match status" value="1"/>
</dbReference>
<dbReference type="GO" id="GO:0046872">
    <property type="term" value="F:metal ion binding"/>
    <property type="evidence" value="ECO:0007669"/>
    <property type="project" value="InterPro"/>
</dbReference>
<dbReference type="STRING" id="599839.J4HYQ0"/>
<dbReference type="FunCoup" id="J4HYQ0">
    <property type="interactions" value="30"/>
</dbReference>
<keyword evidence="5" id="KW-1185">Reference proteome</keyword>
<dbReference type="AlphaFoldDB" id="J4HYQ0"/>
<dbReference type="InParanoid" id="J4HYQ0"/>
<dbReference type="Gene3D" id="3.55.40.20">
    <property type="entry name" value="Iron/manganese superoxide dismutase, C-terminal domain"/>
    <property type="match status" value="1"/>
</dbReference>
<dbReference type="SUPFAM" id="SSF46609">
    <property type="entry name" value="Fe,Mn superoxide dismutase (SOD), N-terminal domain"/>
    <property type="match status" value="1"/>
</dbReference>
<feature type="compositionally biased region" description="Low complexity" evidence="2">
    <location>
        <begin position="220"/>
        <end position="241"/>
    </location>
</feature>
<dbReference type="GO" id="GO:0004784">
    <property type="term" value="F:superoxide dismutase activity"/>
    <property type="evidence" value="ECO:0007669"/>
    <property type="project" value="InterPro"/>
</dbReference>
<name>J4HYQ0_9APHY</name>
<dbReference type="GO" id="GO:0005737">
    <property type="term" value="C:cytoplasm"/>
    <property type="evidence" value="ECO:0007669"/>
    <property type="project" value="TreeGrafter"/>
</dbReference>
<dbReference type="PANTHER" id="PTHR43595">
    <property type="entry name" value="37S RIBOSOMAL PROTEIN S26, MITOCHONDRIAL"/>
    <property type="match status" value="1"/>
</dbReference>
<evidence type="ECO:0000256" key="2">
    <source>
        <dbReference type="SAM" id="MobiDB-lite"/>
    </source>
</evidence>
<dbReference type="PANTHER" id="PTHR43595:SF2">
    <property type="entry name" value="SMALL RIBOSOMAL SUBUNIT PROTEIN MS42"/>
    <property type="match status" value="1"/>
</dbReference>
<feature type="domain" description="Manganese/iron superoxide dismutase C-terminal" evidence="3">
    <location>
        <begin position="135"/>
        <end position="184"/>
    </location>
</feature>
<feature type="region of interest" description="Disordered" evidence="2">
    <location>
        <begin position="216"/>
        <end position="261"/>
    </location>
</feature>
<dbReference type="InterPro" id="IPR036324">
    <property type="entry name" value="Mn/Fe_SOD_N_sf"/>
</dbReference>
<evidence type="ECO:0000259" key="3">
    <source>
        <dbReference type="Pfam" id="PF02777"/>
    </source>
</evidence>
<evidence type="ECO:0000313" key="4">
    <source>
        <dbReference type="EMBL" id="CCM04022.1"/>
    </source>
</evidence>
<dbReference type="GeneID" id="24098933"/>
<comment type="function">
    <text evidence="1">Component of the mitochondrial ribosome (mitoribosome), a dedicated translation machinery responsible for the synthesis of mitochondrial genome-encoded proteins, including at least some of the essential transmembrane subunits of the mitochondrial respiratory chain. The mitoribosomes are attached to the mitochondrial inner membrane and translation products are cotranslationally integrated into the membrane.</text>
</comment>
<dbReference type="InterPro" id="IPR036314">
    <property type="entry name" value="SOD_C_sf"/>
</dbReference>
<reference evidence="4 5" key="1">
    <citation type="journal article" date="2012" name="Appl. Environ. Microbiol.">
        <title>Short-read sequencing for genomic analysis of the brown rot fungus Fibroporia radiculosa.</title>
        <authorList>
            <person name="Tang J.D."/>
            <person name="Perkins A.D."/>
            <person name="Sonstegard T.S."/>
            <person name="Schroeder S.G."/>
            <person name="Burgess S.C."/>
            <person name="Diehl S.V."/>
        </authorList>
    </citation>
    <scope>NUCLEOTIDE SEQUENCE [LARGE SCALE GENOMIC DNA]</scope>
    <source>
        <strain evidence="4 5">TFFH 294</strain>
    </source>
</reference>
<dbReference type="Proteomes" id="UP000006352">
    <property type="component" value="Unassembled WGS sequence"/>
</dbReference>
<evidence type="ECO:0000313" key="5">
    <source>
        <dbReference type="Proteomes" id="UP000006352"/>
    </source>
</evidence>
<organism evidence="4 5">
    <name type="scientific">Fibroporia radiculosa</name>
    <dbReference type="NCBI Taxonomy" id="599839"/>
    <lineage>
        <taxon>Eukaryota</taxon>
        <taxon>Fungi</taxon>
        <taxon>Dikarya</taxon>
        <taxon>Basidiomycota</taxon>
        <taxon>Agaricomycotina</taxon>
        <taxon>Agaricomycetes</taxon>
        <taxon>Polyporales</taxon>
        <taxon>Fibroporiaceae</taxon>
        <taxon>Fibroporia</taxon>
    </lineage>
</organism>
<protein>
    <recommendedName>
        <fullName evidence="3">Manganese/iron superoxide dismutase C-terminal domain-containing protein</fullName>
    </recommendedName>
</protein>
<sequence length="348" mass="37880">MRSLGLRLASGVSRAARLRSTCAPGRRILARCIHERKPLPYAIEEGMGNFLPPETLKMVAVDYQQGLLDRLNDQVRGTVLEGKSVVQTVVEAARDPKAVLEFNYACEALNNSFFLECLKPPPSDAPSHDKELNKSSLQARIRVDFGSVDQLKSNFSAAVLGMFSSGWVWLVCDKRGNLAVYPTFGVGTLLVRSRSALYGYSSVVGELIAPSLSQMRANTPTASPDSSGASAPSSPASGLSSSPPPLHPPGQSRAFSTVPGQVGQEYTPRPAGLFSNLSHAEDTIMPKRSQIGEFIYPLFCVSVHEHAWVSAGYGVWGKEEYMKRFWSVLDWGRVGQAYEKFISSAPPR</sequence>
<evidence type="ECO:0000256" key="1">
    <source>
        <dbReference type="ARBA" id="ARBA00037226"/>
    </source>
</evidence>
<proteinExistence type="predicted"/>
<dbReference type="InterPro" id="IPR019832">
    <property type="entry name" value="Mn/Fe_SOD_C"/>
</dbReference>
<dbReference type="EMBL" id="HE797139">
    <property type="protein sequence ID" value="CCM04022.1"/>
    <property type="molecule type" value="Genomic_DNA"/>
</dbReference>
<gene>
    <name evidence="4" type="ORF">FIBRA_06179</name>
</gene>
<dbReference type="OrthoDB" id="275227at2759"/>
<accession>J4HYQ0</accession>